<evidence type="ECO:0000313" key="7">
    <source>
        <dbReference type="Proteomes" id="UP000510822"/>
    </source>
</evidence>
<dbReference type="AlphaFoldDB" id="A0A7D5VB84"/>
<evidence type="ECO:0000313" key="6">
    <source>
        <dbReference type="EMBL" id="QLI81973.1"/>
    </source>
</evidence>
<evidence type="ECO:0000256" key="1">
    <source>
        <dbReference type="ARBA" id="ARBA00004141"/>
    </source>
</evidence>
<evidence type="ECO:0000256" key="4">
    <source>
        <dbReference type="ARBA" id="ARBA00023136"/>
    </source>
</evidence>
<feature type="transmembrane region" description="Helical" evidence="5">
    <location>
        <begin position="432"/>
        <end position="454"/>
    </location>
</feature>
<dbReference type="InterPro" id="IPR011385">
    <property type="entry name" value="Site-sp_rcmbase"/>
</dbReference>
<comment type="subcellular location">
    <subcellularLocation>
        <location evidence="1">Membrane</location>
        <topology evidence="1">Multi-pass membrane protein</topology>
    </subcellularLocation>
</comment>
<dbReference type="RefSeq" id="WP_180306063.1">
    <property type="nucleotide sequence ID" value="NZ_CP058952.1"/>
</dbReference>
<feature type="transmembrane region" description="Helical" evidence="5">
    <location>
        <begin position="474"/>
        <end position="502"/>
    </location>
</feature>
<proteinExistence type="predicted"/>
<gene>
    <name evidence="6" type="ORF">HZU75_10765</name>
</gene>
<dbReference type="InterPro" id="IPR023271">
    <property type="entry name" value="Aquaporin-like"/>
</dbReference>
<evidence type="ECO:0000256" key="3">
    <source>
        <dbReference type="ARBA" id="ARBA00022989"/>
    </source>
</evidence>
<accession>A0A7D5VB84</accession>
<dbReference type="EMBL" id="CP058952">
    <property type="protein sequence ID" value="QLI81973.1"/>
    <property type="molecule type" value="Genomic_DNA"/>
</dbReference>
<keyword evidence="7" id="KW-1185">Reference proteome</keyword>
<dbReference type="KEGG" id="cfon:HZU75_10765"/>
<name>A0A7D5VB84_9NEIS</name>
<protein>
    <submittedName>
        <fullName evidence="6">Site-specific recombinase</fullName>
    </submittedName>
</protein>
<keyword evidence="3 5" id="KW-1133">Transmembrane helix</keyword>
<dbReference type="Gene3D" id="1.20.1080.10">
    <property type="entry name" value="Glycerol uptake facilitator protein"/>
    <property type="match status" value="1"/>
</dbReference>
<evidence type="ECO:0000256" key="2">
    <source>
        <dbReference type="ARBA" id="ARBA00022692"/>
    </source>
</evidence>
<dbReference type="Pfam" id="PF10136">
    <property type="entry name" value="SpecificRecomb"/>
    <property type="match status" value="1"/>
</dbReference>
<reference evidence="6 7" key="1">
    <citation type="journal article" date="2016" name="Int. J. Syst. Evol. Microbiol.">
        <title>Chitinibacter fontanus sp. nov., isolated from a spring.</title>
        <authorList>
            <person name="Sheu S.Y."/>
            <person name="Li Y.S."/>
            <person name="Young C.C."/>
            <person name="Chen W.M."/>
        </authorList>
    </citation>
    <scope>NUCLEOTIDE SEQUENCE [LARGE SCALE GENOMIC DNA]</scope>
    <source>
        <strain evidence="6 7">STM-7</strain>
    </source>
</reference>
<dbReference type="Proteomes" id="UP000510822">
    <property type="component" value="Chromosome"/>
</dbReference>
<dbReference type="PIRSF" id="PIRSF015380">
    <property type="entry name" value="Site-sp_rcmb"/>
    <property type="match status" value="1"/>
</dbReference>
<feature type="transmembrane region" description="Helical" evidence="5">
    <location>
        <begin position="365"/>
        <end position="385"/>
    </location>
</feature>
<keyword evidence="2 5" id="KW-0812">Transmembrane</keyword>
<feature type="transmembrane region" description="Helical" evidence="5">
    <location>
        <begin position="548"/>
        <end position="568"/>
    </location>
</feature>
<feature type="transmembrane region" description="Helical" evidence="5">
    <location>
        <begin position="341"/>
        <end position="359"/>
    </location>
</feature>
<keyword evidence="4 5" id="KW-0472">Membrane</keyword>
<dbReference type="GO" id="GO:0016020">
    <property type="term" value="C:membrane"/>
    <property type="evidence" value="ECO:0007669"/>
    <property type="project" value="UniProtKB-SubCell"/>
</dbReference>
<organism evidence="6 7">
    <name type="scientific">Chitinibacter fontanus</name>
    <dbReference type="NCBI Taxonomy" id="1737446"/>
    <lineage>
        <taxon>Bacteria</taxon>
        <taxon>Pseudomonadati</taxon>
        <taxon>Pseudomonadota</taxon>
        <taxon>Betaproteobacteria</taxon>
        <taxon>Neisseriales</taxon>
        <taxon>Chitinibacteraceae</taxon>
        <taxon>Chitinibacter</taxon>
    </lineage>
</organism>
<feature type="transmembrane region" description="Helical" evidence="5">
    <location>
        <begin position="596"/>
        <end position="623"/>
    </location>
</feature>
<sequence length="664" mass="74535">MEHLLRDMQTSKTDHDSLTKLTALVDALRPSKADDHVTAVNNARALCYLLEQHPEYRAALRCEFFSLLDNTRQVNLYTETGILLNESFMTAVKRRIGAKLLPPTINEAHFSDLLGVIFHKRSDYLWLEAIPHEVWYEIGHALHMEEVAPNELPPHIRLQQLEAIQVLSCRISAIGLEPEVIRNHPDVERFESPFVRLNAEVLNYIEKYRHDLTTRTKPEEDHSHLLVLLEQCEVIMGKVWKYASKNGASVSLTYHLLRLKQHIDRMKLLFELVDPSAPQGEALIRLFLSLVKAENRKNSVGDVFRENTELLALQITEHASHTGEHYTSESRREWLDMFRSAAGAGIVVGFMALIKILVAKAHLPLLLEAMAFSLNYAIGFMLIHLMHCTIATKQPAMTAARIAAALPAPGSKNLEGYSNLVELIVKVVRTQFIAILGNVLLAMPVALGIAWLWWDRLGEHVVGPEKATHLMHDLLPISGMGIPHAAIAGVCLFLAGLISGYYDNKALYNKIPERIAALPILRKTIGDYRSQKVGEYIEHNLGALAGNFYFGFMLGCIGTIGILLGLPIDIRHITFSAANFSYALAANDFYLPLWSVIWGLTGIALIGATNLITSFVLALWVALRSRKRRLAELRPIIGLLWARFCLRPIDFIIAPKVIPEKTND</sequence>
<evidence type="ECO:0000256" key="5">
    <source>
        <dbReference type="SAM" id="Phobius"/>
    </source>
</evidence>